<dbReference type="PANTHER" id="PTHR31649">
    <property type="entry name" value="AGAP009604-PA"/>
    <property type="match status" value="1"/>
</dbReference>
<gene>
    <name evidence="2" type="ORF">CONPUDRAFT_99430</name>
</gene>
<dbReference type="EMBL" id="JH711575">
    <property type="protein sequence ID" value="EIW83823.1"/>
    <property type="molecule type" value="Genomic_DNA"/>
</dbReference>
<dbReference type="KEGG" id="cput:CONPUDRAFT_99430"/>
<dbReference type="Proteomes" id="UP000053558">
    <property type="component" value="Unassembled WGS sequence"/>
</dbReference>
<dbReference type="InterPro" id="IPR006616">
    <property type="entry name" value="DM9_repeat"/>
</dbReference>
<protein>
    <submittedName>
        <fullName evidence="2">Uncharacterized protein</fullName>
    </submittedName>
</protein>
<proteinExistence type="predicted"/>
<dbReference type="AlphaFoldDB" id="A0A5M3MXD2"/>
<dbReference type="RefSeq" id="XP_007765705.1">
    <property type="nucleotide sequence ID" value="XM_007767515.1"/>
</dbReference>
<evidence type="ECO:0000313" key="3">
    <source>
        <dbReference type="Proteomes" id="UP000053558"/>
    </source>
</evidence>
<dbReference type="OrthoDB" id="2142040at2759"/>
<feature type="region of interest" description="Disordered" evidence="1">
    <location>
        <begin position="1"/>
        <end position="29"/>
    </location>
</feature>
<dbReference type="Pfam" id="PF11901">
    <property type="entry name" value="DM9"/>
    <property type="match status" value="1"/>
</dbReference>
<dbReference type="SMART" id="SM00696">
    <property type="entry name" value="DM9"/>
    <property type="match status" value="1"/>
</dbReference>
<dbReference type="PANTHER" id="PTHR31649:SF1">
    <property type="entry name" value="FARNESOIC ACID O-METHYL TRANSFERASE DOMAIN-CONTAINING PROTEIN"/>
    <property type="match status" value="1"/>
</dbReference>
<accession>A0A5M3MXD2</accession>
<dbReference type="GeneID" id="19211934"/>
<dbReference type="OMA" id="QMEWVPA"/>
<keyword evidence="3" id="KW-1185">Reference proteome</keyword>
<comment type="caution">
    <text evidence="2">The sequence shown here is derived from an EMBL/GenBank/DDBJ whole genome shotgun (WGS) entry which is preliminary data.</text>
</comment>
<reference evidence="3" key="1">
    <citation type="journal article" date="2012" name="Science">
        <title>The Paleozoic origin of enzymatic lignin decomposition reconstructed from 31 fungal genomes.</title>
        <authorList>
            <person name="Floudas D."/>
            <person name="Binder M."/>
            <person name="Riley R."/>
            <person name="Barry K."/>
            <person name="Blanchette R.A."/>
            <person name="Henrissat B."/>
            <person name="Martinez A.T."/>
            <person name="Otillar R."/>
            <person name="Spatafora J.W."/>
            <person name="Yadav J.S."/>
            <person name="Aerts A."/>
            <person name="Benoit I."/>
            <person name="Boyd A."/>
            <person name="Carlson A."/>
            <person name="Copeland A."/>
            <person name="Coutinho P.M."/>
            <person name="de Vries R.P."/>
            <person name="Ferreira P."/>
            <person name="Findley K."/>
            <person name="Foster B."/>
            <person name="Gaskell J."/>
            <person name="Glotzer D."/>
            <person name="Gorecki P."/>
            <person name="Heitman J."/>
            <person name="Hesse C."/>
            <person name="Hori C."/>
            <person name="Igarashi K."/>
            <person name="Jurgens J.A."/>
            <person name="Kallen N."/>
            <person name="Kersten P."/>
            <person name="Kohler A."/>
            <person name="Kuees U."/>
            <person name="Kumar T.K.A."/>
            <person name="Kuo A."/>
            <person name="LaButti K."/>
            <person name="Larrondo L.F."/>
            <person name="Lindquist E."/>
            <person name="Ling A."/>
            <person name="Lombard V."/>
            <person name="Lucas S."/>
            <person name="Lundell T."/>
            <person name="Martin R."/>
            <person name="McLaughlin D.J."/>
            <person name="Morgenstern I."/>
            <person name="Morin E."/>
            <person name="Murat C."/>
            <person name="Nagy L.G."/>
            <person name="Nolan M."/>
            <person name="Ohm R.A."/>
            <person name="Patyshakuliyeva A."/>
            <person name="Rokas A."/>
            <person name="Ruiz-Duenas F.J."/>
            <person name="Sabat G."/>
            <person name="Salamov A."/>
            <person name="Samejima M."/>
            <person name="Schmutz J."/>
            <person name="Slot J.C."/>
            <person name="St John F."/>
            <person name="Stenlid J."/>
            <person name="Sun H."/>
            <person name="Sun S."/>
            <person name="Syed K."/>
            <person name="Tsang A."/>
            <person name="Wiebenga A."/>
            <person name="Young D."/>
            <person name="Pisabarro A."/>
            <person name="Eastwood D.C."/>
            <person name="Martin F."/>
            <person name="Cullen D."/>
            <person name="Grigoriev I.V."/>
            <person name="Hibbett D.S."/>
        </authorList>
    </citation>
    <scope>NUCLEOTIDE SEQUENCE [LARGE SCALE GENOMIC DNA]</scope>
    <source>
        <strain evidence="3">RWD-64-598 SS2</strain>
    </source>
</reference>
<evidence type="ECO:0000313" key="2">
    <source>
        <dbReference type="EMBL" id="EIW83823.1"/>
    </source>
</evidence>
<evidence type="ECO:0000256" key="1">
    <source>
        <dbReference type="SAM" id="MobiDB-lite"/>
    </source>
</evidence>
<name>A0A5M3MXD2_CONPW</name>
<sequence length="170" mass="18571">MSYQAPPAYTAKQQPPPSGYRIPLEGNSQFPGPQHAGAAPCYDLDRSPVYIGSAILEDSVHPCKIAPHLDPPCRVGYGGQELSHRGRYDLLPYDPATMEWVPASLGRIPDGRRPVEGGYENNGARLYHACAVFQGVRVPGKTGQHLSGANFAFGGEQVIERGYEILCWRH</sequence>
<organism evidence="2 3">
    <name type="scientific">Coniophora puteana (strain RWD-64-598)</name>
    <name type="common">Brown rot fungus</name>
    <dbReference type="NCBI Taxonomy" id="741705"/>
    <lineage>
        <taxon>Eukaryota</taxon>
        <taxon>Fungi</taxon>
        <taxon>Dikarya</taxon>
        <taxon>Basidiomycota</taxon>
        <taxon>Agaricomycotina</taxon>
        <taxon>Agaricomycetes</taxon>
        <taxon>Agaricomycetidae</taxon>
        <taxon>Boletales</taxon>
        <taxon>Coniophorineae</taxon>
        <taxon>Coniophoraceae</taxon>
        <taxon>Coniophora</taxon>
    </lineage>
</organism>